<evidence type="ECO:0000313" key="1">
    <source>
        <dbReference type="EMBL" id="AUO14923.1"/>
    </source>
</evidence>
<dbReference type="EMBL" id="MG702567">
    <property type="protein sequence ID" value="AUO14923.1"/>
    <property type="molecule type" value="Genomic_DNA"/>
</dbReference>
<reference evidence="1" key="2">
    <citation type="journal article" date="2018" name="Genome Announc.">
        <title>First Report of a Complete Genome Sequence of White spot syndrome virus from India.</title>
        <authorList>
            <person name="Vinaya Kumar K."/>
            <person name="Shekhar M.S."/>
            <person name="Otta S.K."/>
            <person name="Karthic K."/>
            <person name="Ashok Kumar J."/>
            <person name="Gopikrishna G."/>
            <person name="Vijayan K.K."/>
        </authorList>
    </citation>
    <scope>NUCLEOTIDE SEQUENCE</scope>
    <source>
        <strain evidence="1">IN_AP4RU</strain>
    </source>
</reference>
<accession>A0A2I6SBI4</accession>
<proteinExistence type="predicted"/>
<sequence length="64" mass="7361">MFKANVLNLGGGKFLESDVRDHLIKCANQMKEEPTTLRICLSNKLPEYDNRRLPLLLLNEGNKF</sequence>
<organism evidence="1">
    <name type="scientific">White spot syndrome virus</name>
    <dbReference type="NCBI Taxonomy" id="342409"/>
    <lineage>
        <taxon>Viruses</taxon>
        <taxon>Viruses incertae sedis</taxon>
        <taxon>Naldaviricetes</taxon>
        <taxon>Nimaviridae</taxon>
        <taxon>Whispovirus</taxon>
    </lineage>
</organism>
<reference evidence="1" key="1">
    <citation type="submission" date="2017-12" db="EMBL/GenBank/DDBJ databases">
        <authorList>
            <person name="Katneni V.K."/>
            <person name="Shekhar M.S."/>
            <person name="Otta S.K."/>
            <person name="Karthic K."/>
            <person name="Jangam A.K."/>
            <person name="Gopikrishna G."/>
            <person name="Vijayan K.K."/>
        </authorList>
    </citation>
    <scope>NUCLEOTIDE SEQUENCE [LARGE SCALE GENOMIC DNA]</scope>
    <source>
        <strain evidence="1">IN_AP4RU</strain>
    </source>
</reference>
<dbReference type="Proteomes" id="UP000267352">
    <property type="component" value="Segment"/>
</dbReference>
<protein>
    <submittedName>
        <fullName evidence="1">WSSV050</fullName>
    </submittedName>
</protein>
<name>A0A2I6SBI4_9VIRU</name>